<evidence type="ECO:0000313" key="2">
    <source>
        <dbReference type="Proteomes" id="UP001211872"/>
    </source>
</evidence>
<protein>
    <submittedName>
        <fullName evidence="1">Uncharacterized protein</fullName>
    </submittedName>
</protein>
<accession>A0ABY7PQM1</accession>
<organism evidence="1 2">
    <name type="scientific">Hymenobacter yonginensis</name>
    <dbReference type="NCBI Taxonomy" id="748197"/>
    <lineage>
        <taxon>Bacteria</taxon>
        <taxon>Pseudomonadati</taxon>
        <taxon>Bacteroidota</taxon>
        <taxon>Cytophagia</taxon>
        <taxon>Cytophagales</taxon>
        <taxon>Hymenobacteraceae</taxon>
        <taxon>Hymenobacter</taxon>
    </lineage>
</organism>
<dbReference type="RefSeq" id="WP_270127828.1">
    <property type="nucleotide sequence ID" value="NZ_CP115396.1"/>
</dbReference>
<keyword evidence="2" id="KW-1185">Reference proteome</keyword>
<gene>
    <name evidence="1" type="ORF">O9Z63_03080</name>
</gene>
<name>A0ABY7PQM1_9BACT</name>
<evidence type="ECO:0000313" key="1">
    <source>
        <dbReference type="EMBL" id="WBO85231.1"/>
    </source>
</evidence>
<sequence>MYSFNARVTIGQFDASLALSEFEATSSWKSIGDSATLKLGGLRTRLEK</sequence>
<proteinExistence type="predicted"/>
<dbReference type="Proteomes" id="UP001211872">
    <property type="component" value="Chromosome"/>
</dbReference>
<reference evidence="1 2" key="1">
    <citation type="journal article" date="2011" name="Int. J. Syst. Evol. Microbiol.">
        <title>Hymenobacter yonginensis sp. nov., isolated from a mesotrophic artificial lake.</title>
        <authorList>
            <person name="Joung Y."/>
            <person name="Cho S.H."/>
            <person name="Kim H."/>
            <person name="Kim S.B."/>
            <person name="Joh K."/>
        </authorList>
    </citation>
    <scope>NUCLEOTIDE SEQUENCE [LARGE SCALE GENOMIC DNA]</scope>
    <source>
        <strain evidence="1 2">KCTC 22745</strain>
    </source>
</reference>
<dbReference type="EMBL" id="CP115396">
    <property type="protein sequence ID" value="WBO85231.1"/>
    <property type="molecule type" value="Genomic_DNA"/>
</dbReference>